<keyword evidence="2 5" id="KW-0812">Transmembrane</keyword>
<dbReference type="PANTHER" id="PTHR23502">
    <property type="entry name" value="MAJOR FACILITATOR SUPERFAMILY"/>
    <property type="match status" value="1"/>
</dbReference>
<feature type="transmembrane region" description="Helical" evidence="5">
    <location>
        <begin position="269"/>
        <end position="292"/>
    </location>
</feature>
<feature type="transmembrane region" description="Helical" evidence="5">
    <location>
        <begin position="170"/>
        <end position="191"/>
    </location>
</feature>
<dbReference type="InterPro" id="IPR036259">
    <property type="entry name" value="MFS_trans_sf"/>
</dbReference>
<dbReference type="OrthoDB" id="4139357at2759"/>
<dbReference type="GO" id="GO:0022857">
    <property type="term" value="F:transmembrane transporter activity"/>
    <property type="evidence" value="ECO:0007669"/>
    <property type="project" value="InterPro"/>
</dbReference>
<dbReference type="Gene3D" id="1.20.1250.20">
    <property type="entry name" value="MFS general substrate transporter like domains"/>
    <property type="match status" value="1"/>
</dbReference>
<dbReference type="AlphaFoldDB" id="A0A7H8R7S3"/>
<feature type="transmembrane region" description="Helical" evidence="5">
    <location>
        <begin position="312"/>
        <end position="332"/>
    </location>
</feature>
<evidence type="ECO:0000256" key="3">
    <source>
        <dbReference type="ARBA" id="ARBA00022989"/>
    </source>
</evidence>
<gene>
    <name evidence="7" type="ORF">TRUGW13939_08817</name>
</gene>
<reference evidence="8" key="1">
    <citation type="submission" date="2020-06" db="EMBL/GenBank/DDBJ databases">
        <title>A chromosome-scale genome assembly of Talaromyces rugulosus W13939.</title>
        <authorList>
            <person name="Wang B."/>
            <person name="Guo L."/>
            <person name="Ye K."/>
            <person name="Wang L."/>
        </authorList>
    </citation>
    <scope>NUCLEOTIDE SEQUENCE [LARGE SCALE GENOMIC DNA]</scope>
    <source>
        <strain evidence="8">W13939</strain>
    </source>
</reference>
<evidence type="ECO:0000256" key="1">
    <source>
        <dbReference type="ARBA" id="ARBA00004141"/>
    </source>
</evidence>
<dbReference type="RefSeq" id="XP_035347839.1">
    <property type="nucleotide sequence ID" value="XM_035491946.1"/>
</dbReference>
<dbReference type="Pfam" id="PF07690">
    <property type="entry name" value="MFS_1"/>
    <property type="match status" value="1"/>
</dbReference>
<accession>A0A7H8R7S3</accession>
<feature type="transmembrane region" description="Helical" evidence="5">
    <location>
        <begin position="203"/>
        <end position="225"/>
    </location>
</feature>
<dbReference type="KEGG" id="trg:TRUGW13939_08817"/>
<evidence type="ECO:0000259" key="6">
    <source>
        <dbReference type="PROSITE" id="PS50850"/>
    </source>
</evidence>
<dbReference type="Proteomes" id="UP000509510">
    <property type="component" value="Chromosome V"/>
</dbReference>
<name>A0A7H8R7S3_TALRU</name>
<comment type="subcellular location">
    <subcellularLocation>
        <location evidence="1">Membrane</location>
        <topology evidence="1">Multi-pass membrane protein</topology>
    </subcellularLocation>
</comment>
<dbReference type="InterPro" id="IPR020846">
    <property type="entry name" value="MFS_dom"/>
</dbReference>
<evidence type="ECO:0000313" key="7">
    <source>
        <dbReference type="EMBL" id="QKX61665.1"/>
    </source>
</evidence>
<dbReference type="SUPFAM" id="SSF103473">
    <property type="entry name" value="MFS general substrate transporter"/>
    <property type="match status" value="1"/>
</dbReference>
<feature type="domain" description="Major facilitator superfamily (MFS) profile" evidence="6">
    <location>
        <begin position="1"/>
        <end position="479"/>
    </location>
</feature>
<dbReference type="GO" id="GO:0005886">
    <property type="term" value="C:plasma membrane"/>
    <property type="evidence" value="ECO:0007669"/>
    <property type="project" value="TreeGrafter"/>
</dbReference>
<proteinExistence type="predicted"/>
<feature type="transmembrane region" description="Helical" evidence="5">
    <location>
        <begin position="136"/>
        <end position="158"/>
    </location>
</feature>
<evidence type="ECO:0000256" key="4">
    <source>
        <dbReference type="ARBA" id="ARBA00023136"/>
    </source>
</evidence>
<keyword evidence="8" id="KW-1185">Reference proteome</keyword>
<feature type="transmembrane region" description="Helical" evidence="5">
    <location>
        <begin position="49"/>
        <end position="70"/>
    </location>
</feature>
<protein>
    <recommendedName>
        <fullName evidence="6">Major facilitator superfamily (MFS) profile domain-containing protein</fullName>
    </recommendedName>
</protein>
<dbReference type="GeneID" id="55996305"/>
<feature type="transmembrane region" description="Helical" evidence="5">
    <location>
        <begin position="427"/>
        <end position="448"/>
    </location>
</feature>
<evidence type="ECO:0000313" key="8">
    <source>
        <dbReference type="Proteomes" id="UP000509510"/>
    </source>
</evidence>
<keyword evidence="4 5" id="KW-0472">Membrane</keyword>
<dbReference type="EMBL" id="CP055902">
    <property type="protein sequence ID" value="QKX61665.1"/>
    <property type="molecule type" value="Genomic_DNA"/>
</dbReference>
<feature type="transmembrane region" description="Helical" evidence="5">
    <location>
        <begin position="394"/>
        <end position="415"/>
    </location>
</feature>
<evidence type="ECO:0000256" key="2">
    <source>
        <dbReference type="ARBA" id="ARBA00022692"/>
    </source>
</evidence>
<feature type="transmembrane region" description="Helical" evidence="5">
    <location>
        <begin position="362"/>
        <end position="382"/>
    </location>
</feature>
<keyword evidence="3 5" id="KW-1133">Transmembrane helix</keyword>
<dbReference type="PANTHER" id="PTHR23502:SF47">
    <property type="entry name" value="MAJOR FACILITATOR SUPERFAMILY (MFS) PROFILE DOMAIN-CONTAINING PROTEIN-RELATED"/>
    <property type="match status" value="1"/>
</dbReference>
<dbReference type="InterPro" id="IPR011701">
    <property type="entry name" value="MFS"/>
</dbReference>
<dbReference type="PROSITE" id="PS50850">
    <property type="entry name" value="MFS"/>
    <property type="match status" value="1"/>
</dbReference>
<feature type="transmembrane region" description="Helical" evidence="5">
    <location>
        <begin position="454"/>
        <end position="474"/>
    </location>
</feature>
<organism evidence="7 8">
    <name type="scientific">Talaromyces rugulosus</name>
    <name type="common">Penicillium rugulosum</name>
    <dbReference type="NCBI Taxonomy" id="121627"/>
    <lineage>
        <taxon>Eukaryota</taxon>
        <taxon>Fungi</taxon>
        <taxon>Dikarya</taxon>
        <taxon>Ascomycota</taxon>
        <taxon>Pezizomycotina</taxon>
        <taxon>Eurotiomycetes</taxon>
        <taxon>Eurotiomycetidae</taxon>
        <taxon>Eurotiales</taxon>
        <taxon>Trichocomaceae</taxon>
        <taxon>Talaromyces</taxon>
        <taxon>Talaromyces sect. Islandici</taxon>
    </lineage>
</organism>
<sequence length="525" mass="58208">MEDSVTLTSRETISLDSLSEYDGPSSDLTTWDGVNDPENPQNWFARRKLWVSLVFSTMTFCYVMSSSGFSGMAPALVEEFRVSSTVGNLSGATIGSTIWGPLSECYGRRIPILLGFCGFTACQVHVAAASNITILLIYRTFCGFFGTASTIIAGGALADIWRLSSRGTAVIIFTICQFIALILGPIFGAYISYSHLHWRWAVWIPTIISAVLLLAAFCSLPETYGPRILQQRARRFRMRTKKWAIHSQLDEQEADHSWKRYLLQPVSMLVHEIILFLIAIYLSFIYGLVFLLCEAFPFVFAHVRQWSSENATLSLISIGMGVALGSFLMLWANHIFNQKAQQHASDLGHLAVSIHQIAEDRLLPMASGGIVLSLGFFWFAATSNLHVTWVAQDVAGIFIGCGIFIIFLQGLNYLVDVYMHKVNSAFAATNILRSIVATVTPLIALPMFRTLGAPWASAMLGFLSLILVPVPVFLHRYGKKIRTKNSVLLKMPEVTHPATRYTKTTIISPPLQSVHPSSAHHTTMI</sequence>
<evidence type="ECO:0000256" key="5">
    <source>
        <dbReference type="SAM" id="Phobius"/>
    </source>
</evidence>